<evidence type="ECO:0000256" key="2">
    <source>
        <dbReference type="ARBA" id="ARBA00023125"/>
    </source>
</evidence>
<gene>
    <name evidence="6" type="ORF">ERW53_04575</name>
    <name evidence="7" type="ORF">ERW53_04600</name>
    <name evidence="4" type="ORF">ERW57_04055</name>
    <name evidence="5" type="ORF">ERW57_04080</name>
</gene>
<evidence type="ECO:0000313" key="9">
    <source>
        <dbReference type="Proteomes" id="UP000294166"/>
    </source>
</evidence>
<evidence type="ECO:0000256" key="3">
    <source>
        <dbReference type="ARBA" id="ARBA00030596"/>
    </source>
</evidence>
<reference evidence="8 9" key="1">
    <citation type="submission" date="2019-02" db="EMBL/GenBank/DDBJ databases">
        <title>Genome sequences of Aliivibrio finisterrensis strains from farmed Atlantic salmon.</title>
        <authorList>
            <person name="Bowman J.P."/>
        </authorList>
    </citation>
    <scope>NUCLEOTIDE SEQUENCE [LARGE SCALE GENOMIC DNA]</scope>
    <source>
        <strain evidence="6 9">A21</strain>
        <strain evidence="4 8">A46</strain>
    </source>
</reference>
<sequence length="93" mass="10578">MLKIEVFKEDAVLIERIIKPRDDKPGKTFYEQVAYAYLGGKFPVQIKLPMEKGQEPYAAGLYTPHSSSYVVNNFGGLELKRFGQLIQPLESEL</sequence>
<dbReference type="EMBL" id="SEZN01000006">
    <property type="protein sequence ID" value="RYU65816.1"/>
    <property type="molecule type" value="Genomic_DNA"/>
</dbReference>
<evidence type="ECO:0000256" key="1">
    <source>
        <dbReference type="ARBA" id="ARBA00022705"/>
    </source>
</evidence>
<keyword evidence="2" id="KW-0238">DNA-binding</keyword>
<organism evidence="4 8">
    <name type="scientific">Aliivibrio finisterrensis</name>
    <dbReference type="NCBI Taxonomy" id="511998"/>
    <lineage>
        <taxon>Bacteria</taxon>
        <taxon>Pseudomonadati</taxon>
        <taxon>Pseudomonadota</taxon>
        <taxon>Gammaproteobacteria</taxon>
        <taxon>Vibrionales</taxon>
        <taxon>Vibrionaceae</taxon>
        <taxon>Aliivibrio</taxon>
    </lineage>
</organism>
<dbReference type="GO" id="GO:0003697">
    <property type="term" value="F:single-stranded DNA binding"/>
    <property type="evidence" value="ECO:0007669"/>
    <property type="project" value="InterPro"/>
</dbReference>
<comment type="caution">
    <text evidence="4">The sequence shown here is derived from an EMBL/GenBank/DDBJ whole genome shotgun (WGS) entry which is preliminary data.</text>
</comment>
<evidence type="ECO:0000313" key="5">
    <source>
        <dbReference type="EMBL" id="RYU53313.1"/>
    </source>
</evidence>
<keyword evidence="9" id="KW-1185">Reference proteome</keyword>
<evidence type="ECO:0000313" key="7">
    <source>
        <dbReference type="EMBL" id="RYU65820.1"/>
    </source>
</evidence>
<proteinExistence type="predicted"/>
<dbReference type="Gene3D" id="2.40.50.140">
    <property type="entry name" value="Nucleic acid-binding proteins"/>
    <property type="match status" value="1"/>
</dbReference>
<keyword evidence="1" id="KW-0235">DNA replication</keyword>
<evidence type="ECO:0000313" key="8">
    <source>
        <dbReference type="Proteomes" id="UP000294063"/>
    </source>
</evidence>
<dbReference type="EMBL" id="SEZN01000006">
    <property type="protein sequence ID" value="RYU65820.1"/>
    <property type="molecule type" value="Genomic_DNA"/>
</dbReference>
<dbReference type="Proteomes" id="UP000294063">
    <property type="component" value="Unassembled WGS sequence"/>
</dbReference>
<dbReference type="EMBL" id="SEZK01000004">
    <property type="protein sequence ID" value="RYU53309.1"/>
    <property type="molecule type" value="Genomic_DNA"/>
</dbReference>
<dbReference type="SUPFAM" id="SSF50249">
    <property type="entry name" value="Nucleic acid-binding proteins"/>
    <property type="match status" value="1"/>
</dbReference>
<dbReference type="AlphaFoldDB" id="A0A4Q5KWI3"/>
<dbReference type="Proteomes" id="UP000294166">
    <property type="component" value="Unassembled WGS sequence"/>
</dbReference>
<accession>A0A4Q5KWI3</accession>
<dbReference type="InterPro" id="IPR012340">
    <property type="entry name" value="NA-bd_OB-fold"/>
</dbReference>
<dbReference type="GO" id="GO:0006260">
    <property type="term" value="P:DNA replication"/>
    <property type="evidence" value="ECO:0007669"/>
    <property type="project" value="UniProtKB-KW"/>
</dbReference>
<name>A0A4Q5KWI3_9GAMM</name>
<dbReference type="Pfam" id="PF02303">
    <property type="entry name" value="Phage_DNA_bind"/>
    <property type="match status" value="1"/>
</dbReference>
<dbReference type="EMBL" id="SEZK01000004">
    <property type="protein sequence ID" value="RYU53313.1"/>
    <property type="molecule type" value="Genomic_DNA"/>
</dbReference>
<evidence type="ECO:0000313" key="6">
    <source>
        <dbReference type="EMBL" id="RYU65816.1"/>
    </source>
</evidence>
<protein>
    <recommendedName>
        <fullName evidence="3">Single-stranded DNA-binding protein</fullName>
    </recommendedName>
</protein>
<dbReference type="RefSeq" id="WP_130049092.1">
    <property type="nucleotide sequence ID" value="NZ_SEZK01000004.1"/>
</dbReference>
<evidence type="ECO:0000313" key="4">
    <source>
        <dbReference type="EMBL" id="RYU53309.1"/>
    </source>
</evidence>
<dbReference type="InterPro" id="IPR003512">
    <property type="entry name" value="Phage_M13_G5P_DNA-bd"/>
</dbReference>